<gene>
    <name evidence="1" type="ORF">C2L64_21300</name>
</gene>
<dbReference type="KEGG" id="phs:C2L64_21300"/>
<evidence type="ECO:0000313" key="2">
    <source>
        <dbReference type="Proteomes" id="UP000236649"/>
    </source>
</evidence>
<name>A0AAN1MKY4_9BURK</name>
<organism evidence="1 2">
    <name type="scientific">Paraburkholderia hospita</name>
    <dbReference type="NCBI Taxonomy" id="169430"/>
    <lineage>
        <taxon>Bacteria</taxon>
        <taxon>Pseudomonadati</taxon>
        <taxon>Pseudomonadota</taxon>
        <taxon>Betaproteobacteria</taxon>
        <taxon>Burkholderiales</taxon>
        <taxon>Burkholderiaceae</taxon>
        <taxon>Paraburkholderia</taxon>
    </lineage>
</organism>
<dbReference type="EMBL" id="CP026106">
    <property type="protein sequence ID" value="AUT70885.1"/>
    <property type="molecule type" value="Genomic_DNA"/>
</dbReference>
<accession>A0AAN1MKY4</accession>
<protein>
    <submittedName>
        <fullName evidence="1">Uncharacterized protein</fullName>
    </submittedName>
</protein>
<evidence type="ECO:0000313" key="1">
    <source>
        <dbReference type="EMBL" id="AUT70885.1"/>
    </source>
</evidence>
<sequence>MASGNSKTRNPSPYTFRDIDAAIAHLETVLDTDGASSLFSRTYWRDRVLQASSTTGLAPKQQQRLHRLLERIDTF</sequence>
<dbReference type="Proteomes" id="UP000236649">
    <property type="component" value="Chromosome 2"/>
</dbReference>
<proteinExistence type="predicted"/>
<dbReference type="AlphaFoldDB" id="A0AAN1MKY4"/>
<reference evidence="1 2" key="1">
    <citation type="submission" date="2018-01" db="EMBL/GenBank/DDBJ databases">
        <title>Species boundaries and ecological features among Paraburkholderia terrae DSMZ17804T, P. hospita DSMZ17164T and P. caribensis DSMZ13236T.</title>
        <authorList>
            <person name="Pratama A.A."/>
        </authorList>
    </citation>
    <scope>NUCLEOTIDE SEQUENCE [LARGE SCALE GENOMIC DNA]</scope>
    <source>
        <strain evidence="1 2">DSM 17164</strain>
    </source>
</reference>